<evidence type="ECO:0000256" key="1">
    <source>
        <dbReference type="ARBA" id="ARBA00048811"/>
    </source>
</evidence>
<organism evidence="4 5">
    <name type="scientific">Dentiradicibacter hellwigii</name>
    <dbReference type="NCBI Taxonomy" id="3149053"/>
    <lineage>
        <taxon>Bacteria</taxon>
        <taxon>Pseudomonadati</taxon>
        <taxon>Pseudomonadota</taxon>
        <taxon>Betaproteobacteria</taxon>
        <taxon>Rhodocyclales</taxon>
        <taxon>Rhodocyclaceae</taxon>
        <taxon>Dentiradicibacter</taxon>
    </lineage>
</organism>
<dbReference type="InterPro" id="IPR029057">
    <property type="entry name" value="PRTase-like"/>
</dbReference>
<reference evidence="5" key="1">
    <citation type="submission" date="2024-06" db="EMBL/GenBank/DDBJ databases">
        <title>Radixoralia hellwigii gen. nov., sp nov., isolated from a root canal in the human oral cavity.</title>
        <authorList>
            <person name="Bartsch S."/>
            <person name="Wittmer A."/>
            <person name="Schulz A.-K."/>
            <person name="Neumann-Schaal M."/>
            <person name="Wolf J."/>
            <person name="Gronow S."/>
            <person name="Tennert C."/>
            <person name="Haecker G."/>
            <person name="Cieplik F."/>
            <person name="Al-Ahmad A."/>
        </authorList>
    </citation>
    <scope>NUCLEOTIDE SEQUENCE [LARGE SCALE GENOMIC DNA]</scope>
    <source>
        <strain evidence="5">Wk13</strain>
    </source>
</reference>
<dbReference type="RefSeq" id="WP_418890623.1">
    <property type="nucleotide sequence ID" value="NZ_JBEUWX010000002.1"/>
</dbReference>
<dbReference type="CDD" id="cd06223">
    <property type="entry name" value="PRTases_typeI"/>
    <property type="match status" value="1"/>
</dbReference>
<sequence>MNAMQHYFDERLASAELIHSAETVAAAVTRVAGEITEKLAGADPLLLCVMSGGVPFAGHLMTQLQFPLEFDYLHVTRYGQKTEGGELSWRALPATPVAGRTVLVLDDILDEGTTLAAIVARLQAMGAQACYTAVATEKLNGKKKPIRADFVALTVPDRFVFGFGMDVSGHFRNLPAIYAMKAD</sequence>
<dbReference type="InterPro" id="IPR050408">
    <property type="entry name" value="HGPRT"/>
</dbReference>
<keyword evidence="5" id="KW-1185">Reference proteome</keyword>
<evidence type="ECO:0000313" key="5">
    <source>
        <dbReference type="Proteomes" id="UP001574673"/>
    </source>
</evidence>
<dbReference type="InterPro" id="IPR000836">
    <property type="entry name" value="PRTase_dom"/>
</dbReference>
<dbReference type="Proteomes" id="UP001574673">
    <property type="component" value="Unassembled WGS sequence"/>
</dbReference>
<evidence type="ECO:0000313" key="4">
    <source>
        <dbReference type="EMBL" id="MFA9949499.1"/>
    </source>
</evidence>
<dbReference type="EMBL" id="JBEUWX010000002">
    <property type="protein sequence ID" value="MFA9949499.1"/>
    <property type="molecule type" value="Genomic_DNA"/>
</dbReference>
<comment type="catalytic activity">
    <reaction evidence="2">
        <text>IMP + diphosphate = hypoxanthine + 5-phospho-alpha-D-ribose 1-diphosphate</text>
        <dbReference type="Rhea" id="RHEA:17973"/>
        <dbReference type="ChEBI" id="CHEBI:17368"/>
        <dbReference type="ChEBI" id="CHEBI:33019"/>
        <dbReference type="ChEBI" id="CHEBI:58017"/>
        <dbReference type="ChEBI" id="CHEBI:58053"/>
        <dbReference type="EC" id="2.4.2.8"/>
    </reaction>
    <physiologicalReaction direction="right-to-left" evidence="2">
        <dbReference type="Rhea" id="RHEA:17975"/>
    </physiologicalReaction>
</comment>
<dbReference type="EC" id="2.4.2.8" evidence="4"/>
<dbReference type="PANTHER" id="PTHR43340:SF1">
    <property type="entry name" value="HYPOXANTHINE PHOSPHORIBOSYLTRANSFERASE"/>
    <property type="match status" value="1"/>
</dbReference>
<dbReference type="SUPFAM" id="SSF53271">
    <property type="entry name" value="PRTase-like"/>
    <property type="match status" value="1"/>
</dbReference>
<comment type="caution">
    <text evidence="4">The sequence shown here is derived from an EMBL/GenBank/DDBJ whole genome shotgun (WGS) entry which is preliminary data.</text>
</comment>
<keyword evidence="4" id="KW-0808">Transferase</keyword>
<comment type="catalytic activity">
    <reaction evidence="1">
        <text>GMP + diphosphate = guanine + 5-phospho-alpha-D-ribose 1-diphosphate</text>
        <dbReference type="Rhea" id="RHEA:25424"/>
        <dbReference type="ChEBI" id="CHEBI:16235"/>
        <dbReference type="ChEBI" id="CHEBI:33019"/>
        <dbReference type="ChEBI" id="CHEBI:58017"/>
        <dbReference type="ChEBI" id="CHEBI:58115"/>
        <dbReference type="EC" id="2.4.2.8"/>
    </reaction>
    <physiologicalReaction direction="right-to-left" evidence="1">
        <dbReference type="Rhea" id="RHEA:25426"/>
    </physiologicalReaction>
</comment>
<name>A0ABV4UF30_9RHOO</name>
<accession>A0ABV4UF30</accession>
<dbReference type="PANTHER" id="PTHR43340">
    <property type="entry name" value="HYPOXANTHINE-GUANINE PHOSPHORIBOSYLTRANSFERASE"/>
    <property type="match status" value="1"/>
</dbReference>
<dbReference type="NCBIfam" id="NF006605">
    <property type="entry name" value="PRK09162.1"/>
    <property type="match status" value="1"/>
</dbReference>
<evidence type="ECO:0000256" key="2">
    <source>
        <dbReference type="ARBA" id="ARBA00049402"/>
    </source>
</evidence>
<dbReference type="GO" id="GO:0016757">
    <property type="term" value="F:glycosyltransferase activity"/>
    <property type="evidence" value="ECO:0007669"/>
    <property type="project" value="UniProtKB-KW"/>
</dbReference>
<proteinExistence type="predicted"/>
<evidence type="ECO:0000259" key="3">
    <source>
        <dbReference type="Pfam" id="PF00156"/>
    </source>
</evidence>
<keyword evidence="4" id="KW-0328">Glycosyltransferase</keyword>
<protein>
    <submittedName>
        <fullName evidence="4">Hypoxanthine-guanine phosphoribosyltransferase</fullName>
        <ecNumber evidence="4">2.4.2.8</ecNumber>
    </submittedName>
</protein>
<feature type="domain" description="Phosphoribosyltransferase" evidence="3">
    <location>
        <begin position="18"/>
        <end position="166"/>
    </location>
</feature>
<gene>
    <name evidence="4" type="ORF">ABCS64_04010</name>
</gene>
<dbReference type="Pfam" id="PF00156">
    <property type="entry name" value="Pribosyltran"/>
    <property type="match status" value="1"/>
</dbReference>
<dbReference type="Gene3D" id="3.40.50.2020">
    <property type="match status" value="1"/>
</dbReference>